<sequence>MDYHCNPVFIYKVVRLISLQNLISLNRLSEQALYVQLSNGIVQLIKSGVLTSGMRLPSSRTLAVDFHVHRKTAIAAYDELVSQGWVDILPSKGAFVSNELPTVKTQGFDDKANGGVTEKSGFRFYKREFLHRYLPSVTSEFTLDEGIPDVRIAPVQELIRHYKRIVSRAYNAKYLSYGSVYGDELLRNTLAGYLKETRGMQVSPDQIIITRGSQMGMYLACKILFREGGLAVVGDTNYVAATLTLQNAGAKLIYVPVDDKGIDTHKLEEVCKAKPIRAVYVTSHHHHPTTVTLSADRRIHLLQLAQQYGFAIIEDDYDYDFHYRNAPMLPLASADRSGNVLYIGAICKIVAPAYRVGYLVGPKDFIEELGHVRRIIDRQGDTLLERSVAMMIEHGDYQRHSKKALKLYRERRDHFCGLLKQELGEYLKFKEPEGGMAVWAKLRQGMNWSRVAELCKQRGLIIPNYENYNYRKTADNGLRLGFASINKEEQKRVVGILKEAMDLVSE</sequence>
<dbReference type="InterPro" id="IPR000524">
    <property type="entry name" value="Tscrpt_reg_HTH_GntR"/>
</dbReference>
<protein>
    <submittedName>
        <fullName evidence="7">GntR family transcriptional regulator / MocR family aminotransferase</fullName>
    </submittedName>
</protein>
<dbReference type="InterPro" id="IPR015424">
    <property type="entry name" value="PyrdxlP-dep_Trfase"/>
</dbReference>
<keyword evidence="7" id="KW-0808">Transferase</keyword>
<evidence type="ECO:0000313" key="8">
    <source>
        <dbReference type="Proteomes" id="UP000199437"/>
    </source>
</evidence>
<keyword evidence="3" id="KW-0805">Transcription regulation</keyword>
<keyword evidence="8" id="KW-1185">Reference proteome</keyword>
<dbReference type="PROSITE" id="PS50949">
    <property type="entry name" value="HTH_GNTR"/>
    <property type="match status" value="1"/>
</dbReference>
<dbReference type="Pfam" id="PF00392">
    <property type="entry name" value="GntR"/>
    <property type="match status" value="1"/>
</dbReference>
<dbReference type="GO" id="GO:0008483">
    <property type="term" value="F:transaminase activity"/>
    <property type="evidence" value="ECO:0007669"/>
    <property type="project" value="UniProtKB-KW"/>
</dbReference>
<dbReference type="Pfam" id="PF00155">
    <property type="entry name" value="Aminotran_1_2"/>
    <property type="match status" value="1"/>
</dbReference>
<dbReference type="PANTHER" id="PTHR46577">
    <property type="entry name" value="HTH-TYPE TRANSCRIPTIONAL REGULATORY PROTEIN GABR"/>
    <property type="match status" value="1"/>
</dbReference>
<accession>A0A1I0P385</accession>
<gene>
    <name evidence="7" type="ORF">SAMN05216290_1673</name>
</gene>
<dbReference type="InterPro" id="IPR036388">
    <property type="entry name" value="WH-like_DNA-bd_sf"/>
</dbReference>
<dbReference type="InterPro" id="IPR051446">
    <property type="entry name" value="HTH_trans_reg/aminotransferase"/>
</dbReference>
<evidence type="ECO:0000256" key="2">
    <source>
        <dbReference type="ARBA" id="ARBA00022898"/>
    </source>
</evidence>
<keyword evidence="2" id="KW-0663">Pyridoxal phosphate</keyword>
<dbReference type="SUPFAM" id="SSF46785">
    <property type="entry name" value="Winged helix' DNA-binding domain"/>
    <property type="match status" value="1"/>
</dbReference>
<reference evidence="8" key="1">
    <citation type="submission" date="2016-10" db="EMBL/GenBank/DDBJ databases">
        <authorList>
            <person name="Varghese N."/>
            <person name="Submissions S."/>
        </authorList>
    </citation>
    <scope>NUCLEOTIDE SEQUENCE [LARGE SCALE GENOMIC DNA]</scope>
    <source>
        <strain evidence="8">CGMCC 1.12402</strain>
    </source>
</reference>
<keyword evidence="7" id="KW-0032">Aminotransferase</keyword>
<name>A0A1I0P385_9BACT</name>
<dbReference type="GO" id="GO:0003677">
    <property type="term" value="F:DNA binding"/>
    <property type="evidence" value="ECO:0007669"/>
    <property type="project" value="UniProtKB-KW"/>
</dbReference>
<dbReference type="InterPro" id="IPR015421">
    <property type="entry name" value="PyrdxlP-dep_Trfase_major"/>
</dbReference>
<keyword evidence="5" id="KW-0804">Transcription</keyword>
<dbReference type="CDD" id="cd07377">
    <property type="entry name" value="WHTH_GntR"/>
    <property type="match status" value="1"/>
</dbReference>
<organism evidence="7 8">
    <name type="scientific">Roseivirga pacifica</name>
    <dbReference type="NCBI Taxonomy" id="1267423"/>
    <lineage>
        <taxon>Bacteria</taxon>
        <taxon>Pseudomonadati</taxon>
        <taxon>Bacteroidota</taxon>
        <taxon>Cytophagia</taxon>
        <taxon>Cytophagales</taxon>
        <taxon>Roseivirgaceae</taxon>
        <taxon>Roseivirga</taxon>
    </lineage>
</organism>
<dbReference type="SUPFAM" id="SSF53383">
    <property type="entry name" value="PLP-dependent transferases"/>
    <property type="match status" value="1"/>
</dbReference>
<proteinExistence type="inferred from homology"/>
<feature type="domain" description="HTH gntR-type" evidence="6">
    <location>
        <begin position="31"/>
        <end position="99"/>
    </location>
</feature>
<evidence type="ECO:0000259" key="6">
    <source>
        <dbReference type="PROSITE" id="PS50949"/>
    </source>
</evidence>
<dbReference type="GO" id="GO:0030170">
    <property type="term" value="F:pyridoxal phosphate binding"/>
    <property type="evidence" value="ECO:0007669"/>
    <property type="project" value="InterPro"/>
</dbReference>
<dbReference type="InterPro" id="IPR036390">
    <property type="entry name" value="WH_DNA-bd_sf"/>
</dbReference>
<evidence type="ECO:0000256" key="1">
    <source>
        <dbReference type="ARBA" id="ARBA00005384"/>
    </source>
</evidence>
<evidence type="ECO:0000256" key="4">
    <source>
        <dbReference type="ARBA" id="ARBA00023125"/>
    </source>
</evidence>
<dbReference type="EMBL" id="FOIR01000001">
    <property type="protein sequence ID" value="SEW08483.1"/>
    <property type="molecule type" value="Genomic_DNA"/>
</dbReference>
<comment type="similarity">
    <text evidence="1">In the C-terminal section; belongs to the class-I pyridoxal-phosphate-dependent aminotransferase family.</text>
</comment>
<dbReference type="AlphaFoldDB" id="A0A1I0P385"/>
<dbReference type="GO" id="GO:0003700">
    <property type="term" value="F:DNA-binding transcription factor activity"/>
    <property type="evidence" value="ECO:0007669"/>
    <property type="project" value="InterPro"/>
</dbReference>
<keyword evidence="4" id="KW-0238">DNA-binding</keyword>
<dbReference type="OrthoDB" id="594134at2"/>
<evidence type="ECO:0000256" key="5">
    <source>
        <dbReference type="ARBA" id="ARBA00023163"/>
    </source>
</evidence>
<evidence type="ECO:0000313" key="7">
    <source>
        <dbReference type="EMBL" id="SEW08483.1"/>
    </source>
</evidence>
<dbReference type="Gene3D" id="1.10.10.10">
    <property type="entry name" value="Winged helix-like DNA-binding domain superfamily/Winged helix DNA-binding domain"/>
    <property type="match status" value="1"/>
</dbReference>
<dbReference type="InterPro" id="IPR004839">
    <property type="entry name" value="Aminotransferase_I/II_large"/>
</dbReference>
<evidence type="ECO:0000256" key="3">
    <source>
        <dbReference type="ARBA" id="ARBA00023015"/>
    </source>
</evidence>
<dbReference type="SMART" id="SM00345">
    <property type="entry name" value="HTH_GNTR"/>
    <property type="match status" value="1"/>
</dbReference>
<dbReference type="Proteomes" id="UP000199437">
    <property type="component" value="Unassembled WGS sequence"/>
</dbReference>
<dbReference type="Gene3D" id="3.40.640.10">
    <property type="entry name" value="Type I PLP-dependent aspartate aminotransferase-like (Major domain)"/>
    <property type="match status" value="1"/>
</dbReference>
<dbReference type="STRING" id="1267423.SAMN05216290_1673"/>
<dbReference type="PANTHER" id="PTHR46577:SF1">
    <property type="entry name" value="HTH-TYPE TRANSCRIPTIONAL REGULATORY PROTEIN GABR"/>
    <property type="match status" value="1"/>
</dbReference>
<dbReference type="CDD" id="cd00609">
    <property type="entry name" value="AAT_like"/>
    <property type="match status" value="1"/>
</dbReference>